<dbReference type="EMBL" id="ANMU01000021">
    <property type="protein sequence ID" value="EMJ84344.1"/>
    <property type="molecule type" value="Genomic_DNA"/>
</dbReference>
<organism evidence="1 2">
    <name type="scientific">Leptospira borgpetersenii serovar Hardjo-bovis str. Sponselee</name>
    <dbReference type="NCBI Taxonomy" id="1303729"/>
    <lineage>
        <taxon>Bacteria</taxon>
        <taxon>Pseudomonadati</taxon>
        <taxon>Spirochaetota</taxon>
        <taxon>Spirochaetia</taxon>
        <taxon>Leptospirales</taxon>
        <taxon>Leptospiraceae</taxon>
        <taxon>Leptospira</taxon>
    </lineage>
</organism>
<name>M6BXR4_LEPBO</name>
<dbReference type="Proteomes" id="UP000011873">
    <property type="component" value="Unassembled WGS sequence"/>
</dbReference>
<dbReference type="AlphaFoldDB" id="M6BXR4"/>
<accession>M6BXR4</accession>
<dbReference type="PATRIC" id="fig|1218567.3.peg.539"/>
<proteinExistence type="predicted"/>
<comment type="caution">
    <text evidence="1">The sequence shown here is derived from an EMBL/GenBank/DDBJ whole genome shotgun (WGS) entry which is preliminary data.</text>
</comment>
<evidence type="ECO:0000313" key="1">
    <source>
        <dbReference type="EMBL" id="EMJ84344.1"/>
    </source>
</evidence>
<reference evidence="1 2" key="1">
    <citation type="submission" date="2013-01" db="EMBL/GenBank/DDBJ databases">
        <authorList>
            <person name="Harkins D.M."/>
            <person name="Durkin A.S."/>
            <person name="Brinkac L.M."/>
            <person name="Haft D.H."/>
            <person name="Selengut J.D."/>
            <person name="Sanka R."/>
            <person name="DePew J."/>
            <person name="Purushe J."/>
            <person name="Galloway R.L."/>
            <person name="Vinetz J.M."/>
            <person name="Sutton G.G."/>
            <person name="Nierman W.C."/>
            <person name="Fouts D.E."/>
        </authorList>
    </citation>
    <scope>NUCLEOTIDE SEQUENCE [LARGE SCALE GENOMIC DNA]</scope>
    <source>
        <strain evidence="1 2">Sponselee CDC</strain>
    </source>
</reference>
<sequence length="49" mass="5980">MKKIFLKKMDLIFYILIKKESEWEPILTFADQFQKRILTLNRSSKSFVL</sequence>
<evidence type="ECO:0000313" key="2">
    <source>
        <dbReference type="Proteomes" id="UP000011873"/>
    </source>
</evidence>
<gene>
    <name evidence="1" type="ORF">LEP1GSC016_1968</name>
</gene>
<protein>
    <submittedName>
        <fullName evidence="1">Uncharacterized protein</fullName>
    </submittedName>
</protein>